<comment type="caution">
    <text evidence="1">The sequence shown here is derived from an EMBL/GenBank/DDBJ whole genome shotgun (WGS) entry which is preliminary data.</text>
</comment>
<organism evidence="1 2">
    <name type="scientific">Coemansia furcata</name>
    <dbReference type="NCBI Taxonomy" id="417177"/>
    <lineage>
        <taxon>Eukaryota</taxon>
        <taxon>Fungi</taxon>
        <taxon>Fungi incertae sedis</taxon>
        <taxon>Zoopagomycota</taxon>
        <taxon>Kickxellomycotina</taxon>
        <taxon>Kickxellomycetes</taxon>
        <taxon>Kickxellales</taxon>
        <taxon>Kickxellaceae</taxon>
        <taxon>Coemansia</taxon>
    </lineage>
</organism>
<reference evidence="1" key="1">
    <citation type="submission" date="2022-07" db="EMBL/GenBank/DDBJ databases">
        <title>Phylogenomic reconstructions and comparative analyses of Kickxellomycotina fungi.</title>
        <authorList>
            <person name="Reynolds N.K."/>
            <person name="Stajich J.E."/>
            <person name="Barry K."/>
            <person name="Grigoriev I.V."/>
            <person name="Crous P."/>
            <person name="Smith M.E."/>
        </authorList>
    </citation>
    <scope>NUCLEOTIDE SEQUENCE</scope>
    <source>
        <strain evidence="1">CBS 102833</strain>
    </source>
</reference>
<keyword evidence="2" id="KW-1185">Reference proteome</keyword>
<gene>
    <name evidence="1" type="ORF">H4S07_004604</name>
</gene>
<sequence length="644" mass="70707">MGQAQAQAQQQQATMVVGVGGGAPWRRERRSKACLRCHTKKIKCEGEGIECDGCRQAGCECRWVEMKKRGPKPKPRAKKGGKGAVVVAVPPPLATPEDDNDDPDSMQSVLRRFASPAVVASDTREAVECFFDYFYGRMPLFHPASFVRRVVAGAVDPLLLDTMKACTARIVAQRTGRTIDVDALGSSVRRRLLAGLDRPTDDYVRAVVVAAALAGGEAKFMSYNSLTCLASSLVTRLGWHTLDLGRAPVAQWDTWVQEEERRRTFWAVYQLDCYQALMADRPATVDVERLFIAAPAADAAWDDVTVPRLPTWAAKHQPHPPATGAALSYAFVALCNLATLMARTSAFTWDVRVALAGAHCTADIRFLAPPQPPPPVARRDPAATLFDYAEFARLHAALKEWERALVPAESMRDARPTPFARFGGAASCRFAMRVRYFCLRCYYTPALLLLHLANRPSFFAPPPKKPSAASASSDQITPEPPSPSPSPSPARSEAPEDAAIRAMLGSAFSGMVNDGLLAHDVVPRSWAICLREIDALVAHLDRNADVPIDRCDASISFCLFVPITVLVRHIRHIRERARAPHTSDADAAELRHEITRRVAALRRLWSMLKDLGFIWGVAPMEALLRSMQVDEIANATDLFSNLSL</sequence>
<protein>
    <submittedName>
        <fullName evidence="1">Uncharacterized protein</fullName>
    </submittedName>
</protein>
<evidence type="ECO:0000313" key="2">
    <source>
        <dbReference type="Proteomes" id="UP001140096"/>
    </source>
</evidence>
<dbReference type="EMBL" id="JANBUP010001916">
    <property type="protein sequence ID" value="KAJ2802815.1"/>
    <property type="molecule type" value="Genomic_DNA"/>
</dbReference>
<name>A0ACC1L7H3_9FUNG</name>
<evidence type="ECO:0000313" key="1">
    <source>
        <dbReference type="EMBL" id="KAJ2802815.1"/>
    </source>
</evidence>
<proteinExistence type="predicted"/>
<accession>A0ACC1L7H3</accession>
<dbReference type="Proteomes" id="UP001140096">
    <property type="component" value="Unassembled WGS sequence"/>
</dbReference>